<accession>A0A067SRD8</accession>
<keyword evidence="2" id="KW-1185">Reference proteome</keyword>
<sequence>MIHRPYRLIRDRYLFHFQDTETLLEGDLSYVLVSPEPTPNLLHSPGHFRPRAHTQYSAGRRVKYNALKAYRCHSHPEALDDLCLDPVAVSRSCLRSSCPWISSPSAQDQQLQFRSLQRANGRLQRHLCVGSVQTNHSRSRHTLVPDYFRHLRPLNCLLIKLRLDLRGHASDALGVCPLFLAHTSLAPAQSINVQPMFTHEVG</sequence>
<dbReference type="AlphaFoldDB" id="A0A067SRD8"/>
<reference evidence="2" key="1">
    <citation type="journal article" date="2014" name="Proc. Natl. Acad. Sci. U.S.A.">
        <title>Extensive sampling of basidiomycete genomes demonstrates inadequacy of the white-rot/brown-rot paradigm for wood decay fungi.</title>
        <authorList>
            <person name="Riley R."/>
            <person name="Salamov A.A."/>
            <person name="Brown D.W."/>
            <person name="Nagy L.G."/>
            <person name="Floudas D."/>
            <person name="Held B.W."/>
            <person name="Levasseur A."/>
            <person name="Lombard V."/>
            <person name="Morin E."/>
            <person name="Otillar R."/>
            <person name="Lindquist E.A."/>
            <person name="Sun H."/>
            <person name="LaButti K.M."/>
            <person name="Schmutz J."/>
            <person name="Jabbour D."/>
            <person name="Luo H."/>
            <person name="Baker S.E."/>
            <person name="Pisabarro A.G."/>
            <person name="Walton J.D."/>
            <person name="Blanchette R.A."/>
            <person name="Henrissat B."/>
            <person name="Martin F."/>
            <person name="Cullen D."/>
            <person name="Hibbett D.S."/>
            <person name="Grigoriev I.V."/>
        </authorList>
    </citation>
    <scope>NUCLEOTIDE SEQUENCE [LARGE SCALE GENOMIC DNA]</scope>
    <source>
        <strain evidence="2">CBS 339.88</strain>
    </source>
</reference>
<evidence type="ECO:0000313" key="1">
    <source>
        <dbReference type="EMBL" id="KDR69363.1"/>
    </source>
</evidence>
<name>A0A067SRD8_GALM3</name>
<protein>
    <submittedName>
        <fullName evidence="1">Uncharacterized protein</fullName>
    </submittedName>
</protein>
<evidence type="ECO:0000313" key="2">
    <source>
        <dbReference type="Proteomes" id="UP000027222"/>
    </source>
</evidence>
<dbReference type="HOGENOM" id="CLU_1354699_0_0_1"/>
<organism evidence="1 2">
    <name type="scientific">Galerina marginata (strain CBS 339.88)</name>
    <dbReference type="NCBI Taxonomy" id="685588"/>
    <lineage>
        <taxon>Eukaryota</taxon>
        <taxon>Fungi</taxon>
        <taxon>Dikarya</taxon>
        <taxon>Basidiomycota</taxon>
        <taxon>Agaricomycotina</taxon>
        <taxon>Agaricomycetes</taxon>
        <taxon>Agaricomycetidae</taxon>
        <taxon>Agaricales</taxon>
        <taxon>Agaricineae</taxon>
        <taxon>Strophariaceae</taxon>
        <taxon>Galerina</taxon>
    </lineage>
</organism>
<dbReference type="EMBL" id="KL142402">
    <property type="protein sequence ID" value="KDR69363.1"/>
    <property type="molecule type" value="Genomic_DNA"/>
</dbReference>
<gene>
    <name evidence="1" type="ORF">GALMADRAFT_918932</name>
</gene>
<dbReference type="Proteomes" id="UP000027222">
    <property type="component" value="Unassembled WGS sequence"/>
</dbReference>
<proteinExistence type="predicted"/>